<evidence type="ECO:0000256" key="1">
    <source>
        <dbReference type="ARBA" id="ARBA00003989"/>
    </source>
</evidence>
<dbReference type="InterPro" id="IPR018900">
    <property type="entry name" value="Curli_CsgE"/>
</dbReference>
<comment type="function">
    <text evidence="1">May be involved in the biogenesis of curli organelles.</text>
</comment>
<evidence type="ECO:0000313" key="4">
    <source>
        <dbReference type="EMBL" id="VWD40037.1"/>
    </source>
</evidence>
<protein>
    <recommendedName>
        <fullName evidence="2">Curli production assembly/transport component CsgE</fullName>
    </recommendedName>
</protein>
<dbReference type="AlphaFoldDB" id="A0A6P2ZY92"/>
<organism evidence="4 5">
    <name type="scientific">Burkholderia contaminans</name>
    <dbReference type="NCBI Taxonomy" id="488447"/>
    <lineage>
        <taxon>Bacteria</taxon>
        <taxon>Pseudomonadati</taxon>
        <taxon>Pseudomonadota</taxon>
        <taxon>Betaproteobacteria</taxon>
        <taxon>Burkholderiales</taxon>
        <taxon>Burkholderiaceae</taxon>
        <taxon>Burkholderia</taxon>
        <taxon>Burkholderia cepacia complex</taxon>
    </lineage>
</organism>
<gene>
    <name evidence="4" type="primary">csgE</name>
    <name evidence="4" type="ORF">BCO71171_04573</name>
</gene>
<name>A0A6P2ZY92_9BURK</name>
<proteinExistence type="predicted"/>
<dbReference type="Proteomes" id="UP000494182">
    <property type="component" value="Unassembled WGS sequence"/>
</dbReference>
<reference evidence="4 5" key="1">
    <citation type="submission" date="2019-09" db="EMBL/GenBank/DDBJ databases">
        <authorList>
            <person name="Depoorter E."/>
        </authorList>
    </citation>
    <scope>NUCLEOTIDE SEQUENCE [LARGE SCALE GENOMIC DNA]</scope>
    <source>
        <strain evidence="4">R-71171</strain>
    </source>
</reference>
<evidence type="ECO:0000256" key="2">
    <source>
        <dbReference type="ARBA" id="ARBA00014024"/>
    </source>
</evidence>
<dbReference type="Pfam" id="PF10627">
    <property type="entry name" value="CsgE"/>
    <property type="match status" value="1"/>
</dbReference>
<dbReference type="EMBL" id="CABVQT010000013">
    <property type="protein sequence ID" value="VWD40037.1"/>
    <property type="molecule type" value="Genomic_DNA"/>
</dbReference>
<sequence>MTLAGRDFYTYFSQTWSEIPLSERYMVAIHERPSGRYGSLIWVEFQQKRVFQTFLPIARANVKAVAESAASISFQTVIQDDLSNLLFPDSDLAKDEI</sequence>
<evidence type="ECO:0000256" key="3">
    <source>
        <dbReference type="ARBA" id="ARBA00022729"/>
    </source>
</evidence>
<accession>A0A6P2ZY92</accession>
<keyword evidence="3" id="KW-0732">Signal</keyword>
<evidence type="ECO:0000313" key="5">
    <source>
        <dbReference type="Proteomes" id="UP000494182"/>
    </source>
</evidence>